<protein>
    <recommendedName>
        <fullName evidence="3">DNA-packaging protein</fullName>
    </recommendedName>
</protein>
<evidence type="ECO:0000313" key="2">
    <source>
        <dbReference type="Proteomes" id="UP000028091"/>
    </source>
</evidence>
<dbReference type="InterPro" id="IPR021146">
    <property type="entry name" value="Phage_gp6-like_head-tail"/>
</dbReference>
<sequence length="100" mass="11597">MTLEELKHALRITHDLDDKMLETIKAASEKFIKDSVTLSKERDAFFIDNPCFDDAVMMLCGHRYENRSAVSNKNLQEVPFGVMSYIQQFKGEYPSWTTDD</sequence>
<comment type="caution">
    <text evidence="1">The sequence shown here is derived from an EMBL/GenBank/DDBJ whole genome shotgun (WGS) entry which is preliminary data.</text>
</comment>
<dbReference type="Proteomes" id="UP000028091">
    <property type="component" value="Unassembled WGS sequence"/>
</dbReference>
<dbReference type="Gene3D" id="1.10.3230.30">
    <property type="entry name" value="Phage gp6-like head-tail connector protein"/>
    <property type="match status" value="1"/>
</dbReference>
<dbReference type="EMBL" id="JOTP01000037">
    <property type="protein sequence ID" value="KEP24972.1"/>
    <property type="molecule type" value="Genomic_DNA"/>
</dbReference>
<dbReference type="NCBIfam" id="TIGR01560">
    <property type="entry name" value="put_DNA_pack"/>
    <property type="match status" value="1"/>
</dbReference>
<gene>
    <name evidence="1" type="ORF">BA70_12785</name>
</gene>
<reference evidence="1 2" key="1">
    <citation type="submission" date="2012-09" db="EMBL/GenBank/DDBJ databases">
        <title>Genome Sequence of Bacillus sp. DW5-4.</title>
        <authorList>
            <person name="Lai Q."/>
            <person name="Liu Y."/>
            <person name="Shao Z."/>
        </authorList>
    </citation>
    <scope>NUCLEOTIDE SEQUENCE [LARGE SCALE GENOMIC DNA]</scope>
    <source>
        <strain evidence="1 2">DW5-4</strain>
    </source>
</reference>
<proteinExistence type="predicted"/>
<evidence type="ECO:0008006" key="3">
    <source>
        <dbReference type="Google" id="ProtNLM"/>
    </source>
</evidence>
<dbReference type="RefSeq" id="WP_034324998.1">
    <property type="nucleotide sequence ID" value="NZ_JOTP01000037.1"/>
</dbReference>
<dbReference type="Pfam" id="PF05135">
    <property type="entry name" value="Phage_connect_1"/>
    <property type="match status" value="1"/>
</dbReference>
<dbReference type="eggNOG" id="ENOG5033C0D">
    <property type="taxonomic scope" value="Bacteria"/>
</dbReference>
<accession>A0A081L6U6</accession>
<evidence type="ECO:0000313" key="1">
    <source>
        <dbReference type="EMBL" id="KEP24972.1"/>
    </source>
</evidence>
<name>A0A081L6U6_9BACI</name>
<dbReference type="OrthoDB" id="2339769at2"/>
<organism evidence="1 2">
    <name type="scientific">Bacillus zhangzhouensis</name>
    <dbReference type="NCBI Taxonomy" id="1178540"/>
    <lineage>
        <taxon>Bacteria</taxon>
        <taxon>Bacillati</taxon>
        <taxon>Bacillota</taxon>
        <taxon>Bacilli</taxon>
        <taxon>Bacillales</taxon>
        <taxon>Bacillaceae</taxon>
        <taxon>Bacillus</taxon>
    </lineage>
</organism>
<dbReference type="CDD" id="cd08054">
    <property type="entry name" value="gp6"/>
    <property type="match status" value="1"/>
</dbReference>
<dbReference type="AlphaFoldDB" id="A0A081L6U6"/>
<dbReference type="InterPro" id="IPR006450">
    <property type="entry name" value="Phage_HK97_gp6-like"/>
</dbReference>
<keyword evidence="2" id="KW-1185">Reference proteome</keyword>